<dbReference type="EMBL" id="JANPWB010000006">
    <property type="protein sequence ID" value="KAJ1178823.1"/>
    <property type="molecule type" value="Genomic_DNA"/>
</dbReference>
<reference evidence="1" key="1">
    <citation type="journal article" date="2022" name="bioRxiv">
        <title>Sequencing and chromosome-scale assembly of the giantPleurodeles waltlgenome.</title>
        <authorList>
            <person name="Brown T."/>
            <person name="Elewa A."/>
            <person name="Iarovenko S."/>
            <person name="Subramanian E."/>
            <person name="Araus A.J."/>
            <person name="Petzold A."/>
            <person name="Susuki M."/>
            <person name="Suzuki K.-i.T."/>
            <person name="Hayashi T."/>
            <person name="Toyoda A."/>
            <person name="Oliveira C."/>
            <person name="Osipova E."/>
            <person name="Leigh N.D."/>
            <person name="Simon A."/>
            <person name="Yun M.H."/>
        </authorList>
    </citation>
    <scope>NUCLEOTIDE SEQUENCE</scope>
    <source>
        <strain evidence="1">20211129_DDA</strain>
        <tissue evidence="1">Liver</tissue>
    </source>
</reference>
<dbReference type="Proteomes" id="UP001066276">
    <property type="component" value="Chromosome 3_2"/>
</dbReference>
<evidence type="ECO:0000313" key="1">
    <source>
        <dbReference type="EMBL" id="KAJ1178823.1"/>
    </source>
</evidence>
<evidence type="ECO:0000313" key="2">
    <source>
        <dbReference type="Proteomes" id="UP001066276"/>
    </source>
</evidence>
<keyword evidence="2" id="KW-1185">Reference proteome</keyword>
<organism evidence="1 2">
    <name type="scientific">Pleurodeles waltl</name>
    <name type="common">Iberian ribbed newt</name>
    <dbReference type="NCBI Taxonomy" id="8319"/>
    <lineage>
        <taxon>Eukaryota</taxon>
        <taxon>Metazoa</taxon>
        <taxon>Chordata</taxon>
        <taxon>Craniata</taxon>
        <taxon>Vertebrata</taxon>
        <taxon>Euteleostomi</taxon>
        <taxon>Amphibia</taxon>
        <taxon>Batrachia</taxon>
        <taxon>Caudata</taxon>
        <taxon>Salamandroidea</taxon>
        <taxon>Salamandridae</taxon>
        <taxon>Pleurodelinae</taxon>
        <taxon>Pleurodeles</taxon>
    </lineage>
</organism>
<sequence length="73" mass="8782">MVVRAVVRPRRPRPMLLTWNSSYRSGMRRYNRLRLSVPLQRRRDRKLKFHSLPVTGLPHRIGSQSWAFRSARL</sequence>
<comment type="caution">
    <text evidence="1">The sequence shown here is derived from an EMBL/GenBank/DDBJ whole genome shotgun (WGS) entry which is preliminary data.</text>
</comment>
<proteinExistence type="predicted"/>
<protein>
    <submittedName>
        <fullName evidence="1">Uncharacterized protein</fullName>
    </submittedName>
</protein>
<dbReference type="AlphaFoldDB" id="A0AAV7TSW8"/>
<accession>A0AAV7TSW8</accession>
<gene>
    <name evidence="1" type="ORF">NDU88_004065</name>
</gene>
<name>A0AAV7TSW8_PLEWA</name>